<comment type="caution">
    <text evidence="5">The sequence shown here is derived from an EMBL/GenBank/DDBJ whole genome shotgun (WGS) entry which is preliminary data.</text>
</comment>
<dbReference type="Gene3D" id="3.40.50.720">
    <property type="entry name" value="NAD(P)-binding Rossmann-like Domain"/>
    <property type="match status" value="1"/>
</dbReference>
<evidence type="ECO:0000259" key="4">
    <source>
        <dbReference type="Pfam" id="PF01370"/>
    </source>
</evidence>
<gene>
    <name evidence="5" type="ORF">Dda_0020</name>
</gene>
<keyword evidence="1" id="KW-0560">Oxidoreductase</keyword>
<organism evidence="5 6">
    <name type="scientific">Drechslerella dactyloides</name>
    <name type="common">Nematode-trapping fungus</name>
    <name type="synonym">Arthrobotrys dactyloides</name>
    <dbReference type="NCBI Taxonomy" id="74499"/>
    <lineage>
        <taxon>Eukaryota</taxon>
        <taxon>Fungi</taxon>
        <taxon>Dikarya</taxon>
        <taxon>Ascomycota</taxon>
        <taxon>Pezizomycotina</taxon>
        <taxon>Orbiliomycetes</taxon>
        <taxon>Orbiliales</taxon>
        <taxon>Orbiliaceae</taxon>
        <taxon>Drechslerella</taxon>
    </lineage>
</organism>
<dbReference type="SUPFAM" id="SSF51735">
    <property type="entry name" value="NAD(P)-binding Rossmann-fold domains"/>
    <property type="match status" value="1"/>
</dbReference>
<dbReference type="PANTHER" id="PTHR10366">
    <property type="entry name" value="NAD DEPENDENT EPIMERASE/DEHYDRATASE"/>
    <property type="match status" value="1"/>
</dbReference>
<dbReference type="PANTHER" id="PTHR10366:SF564">
    <property type="entry name" value="STEROL-4-ALPHA-CARBOXYLATE 3-DEHYDROGENASE, DECARBOXYLATING"/>
    <property type="match status" value="1"/>
</dbReference>
<evidence type="ECO:0000256" key="2">
    <source>
        <dbReference type="ARBA" id="ARBA00023445"/>
    </source>
</evidence>
<evidence type="ECO:0000313" key="6">
    <source>
        <dbReference type="Proteomes" id="UP001221413"/>
    </source>
</evidence>
<feature type="compositionally biased region" description="Basic and acidic residues" evidence="3">
    <location>
        <begin position="621"/>
        <end position="632"/>
    </location>
</feature>
<keyword evidence="6" id="KW-1185">Reference proteome</keyword>
<proteinExistence type="inferred from homology"/>
<evidence type="ECO:0000256" key="3">
    <source>
        <dbReference type="SAM" id="MobiDB-lite"/>
    </source>
</evidence>
<dbReference type="GO" id="GO:0016616">
    <property type="term" value="F:oxidoreductase activity, acting on the CH-OH group of donors, NAD or NADP as acceptor"/>
    <property type="evidence" value="ECO:0007669"/>
    <property type="project" value="TreeGrafter"/>
</dbReference>
<dbReference type="AlphaFoldDB" id="A0AAD6J3S0"/>
<dbReference type="InterPro" id="IPR036291">
    <property type="entry name" value="NAD(P)-bd_dom_sf"/>
</dbReference>
<dbReference type="Pfam" id="PF01370">
    <property type="entry name" value="Epimerase"/>
    <property type="match status" value="1"/>
</dbReference>
<comment type="similarity">
    <text evidence="2">Belongs to the NAD(P)-dependent epimerase/dehydratase family. Dihydroflavonol-4-reductase subfamily.</text>
</comment>
<feature type="domain" description="NAD-dependent epimerase/dehydratase" evidence="4">
    <location>
        <begin position="1"/>
        <end position="259"/>
    </location>
</feature>
<sequence>MLITGATGMVGSAIVLKVLEAGYNVLLTVRKEDQIPWLKEVFKHDAQVKFATVPDFMKPGAFDEVVKGMDYIIHTASPIPRPDLEKPWKENYIEPAVKPTVELLEAALKEPKIKKVVITSSCISFVPLDRSLLGESRMASEASGNPSLDENADFGFPFGAYHASKIAGDLATWKFHDEKKPHYAMVTIHPDFIYGPLPVLKSVKAMEDHHTTTSILWREYHGIEGLLRFQATDHSVHVDDVADAHVKVLDDKVKDGERYILSAGEFQWDKLLEHAMEKYPEENFSLKPIPEWKAGFSALYFRLDASKAEKELGIKFKDINQQFDDLVEQMKKLPKEIPSHRHAGPSAIPNRLKKLMGMGSISNMPPCAYVLMNRYPVAISHSIVLSHTAARIHRPLTSRPTTACCTRIPTGCNARNTNASTPLRACMCAPEKCNTAEKMKGMNTRSSGLLTSSPSNPTLNSAASPCSLSTAIQIAEPPNTVRIAPRSSVSGVANGQSISSQMAITLANELRAREPCDLRAAAFQQRRLERGVEHPRVVVACARPVEALLPGRVRRVDGPRGVFEKVGERDLIAVGDDVEEVNALQQQTDGSGPGAKVDDGGGQVVAEEDGLNGDPDEYRDDDCREEFSDRRGFWQGPDNGESGDLEGDGDGEEEECLAGGGREVGEVVSRRTRVLLDVVGDQHGWRQARISREVQLDVFSYPDGSLAFRLLDGDGPYIAPRGSEEGKEIRGRPMMT</sequence>
<dbReference type="EMBL" id="JAQGDS010000001">
    <property type="protein sequence ID" value="KAJ6263883.1"/>
    <property type="molecule type" value="Genomic_DNA"/>
</dbReference>
<feature type="region of interest" description="Disordered" evidence="3">
    <location>
        <begin position="584"/>
        <end position="660"/>
    </location>
</feature>
<dbReference type="InterPro" id="IPR001509">
    <property type="entry name" value="Epimerase_deHydtase"/>
</dbReference>
<dbReference type="Proteomes" id="UP001221413">
    <property type="component" value="Unassembled WGS sequence"/>
</dbReference>
<feature type="compositionally biased region" description="Acidic residues" evidence="3">
    <location>
        <begin position="641"/>
        <end position="656"/>
    </location>
</feature>
<evidence type="ECO:0000313" key="5">
    <source>
        <dbReference type="EMBL" id="KAJ6263883.1"/>
    </source>
</evidence>
<feature type="compositionally biased region" description="Acidic residues" evidence="3">
    <location>
        <begin position="606"/>
        <end position="620"/>
    </location>
</feature>
<evidence type="ECO:0000256" key="1">
    <source>
        <dbReference type="ARBA" id="ARBA00023002"/>
    </source>
</evidence>
<accession>A0AAD6J3S0</accession>
<dbReference type="InterPro" id="IPR050425">
    <property type="entry name" value="NAD(P)_dehydrat-like"/>
</dbReference>
<protein>
    <submittedName>
        <fullName evidence="5">Dihydroflavonol-4-reductase</fullName>
    </submittedName>
</protein>
<reference evidence="5" key="1">
    <citation type="submission" date="2023-01" db="EMBL/GenBank/DDBJ databases">
        <title>The chitinases involved in constricting ring structure development in the nematode-trapping fungus Drechslerella dactyloides.</title>
        <authorList>
            <person name="Wang R."/>
            <person name="Zhang L."/>
            <person name="Tang P."/>
            <person name="Li S."/>
            <person name="Liang L."/>
        </authorList>
    </citation>
    <scope>NUCLEOTIDE SEQUENCE</scope>
    <source>
        <strain evidence="5">YMF1.00031</strain>
    </source>
</reference>
<name>A0AAD6J3S0_DREDA</name>